<keyword evidence="2" id="KW-1185">Reference proteome</keyword>
<reference evidence="1" key="1">
    <citation type="submission" date="2019-02" db="EMBL/GenBank/DDBJ databases">
        <title>Halonotius sp. a new haloarchaeum isolated from saline soil.</title>
        <authorList>
            <person name="Duran-Viseras A."/>
            <person name="Sanchez-Porro C."/>
            <person name="Ventosa A."/>
        </authorList>
    </citation>
    <scope>NUCLEOTIDE SEQUENCE</scope>
    <source>
        <strain evidence="1">F15B</strain>
    </source>
</reference>
<dbReference type="RefSeq" id="WP_142980061.1">
    <property type="nucleotide sequence ID" value="NZ_RKLU01000004.1"/>
</dbReference>
<comment type="caution">
    <text evidence="1">The sequence shown here is derived from an EMBL/GenBank/DDBJ whole genome shotgun (WGS) entry which is preliminary data.</text>
</comment>
<evidence type="ECO:0000313" key="1">
    <source>
        <dbReference type="EMBL" id="TQQ79869.1"/>
    </source>
</evidence>
<name>A0A8J8P8F6_9EURY</name>
<dbReference type="PANTHER" id="PTHR36529:SF1">
    <property type="entry name" value="GLYCOSYLTRANSFERASE"/>
    <property type="match status" value="1"/>
</dbReference>
<dbReference type="PANTHER" id="PTHR36529">
    <property type="entry name" value="SLL1095 PROTEIN"/>
    <property type="match status" value="1"/>
</dbReference>
<dbReference type="InterPro" id="IPR029044">
    <property type="entry name" value="Nucleotide-diphossugar_trans"/>
</dbReference>
<dbReference type="Proteomes" id="UP000705823">
    <property type="component" value="Unassembled WGS sequence"/>
</dbReference>
<dbReference type="OrthoDB" id="168607at2157"/>
<proteinExistence type="predicted"/>
<gene>
    <name evidence="1" type="ORF">EGH24_10300</name>
</gene>
<dbReference type="AlphaFoldDB" id="A0A8J8P8F6"/>
<dbReference type="Pfam" id="PF09837">
    <property type="entry name" value="DUF2064"/>
    <property type="match status" value="1"/>
</dbReference>
<evidence type="ECO:0000313" key="2">
    <source>
        <dbReference type="Proteomes" id="UP000705823"/>
    </source>
</evidence>
<dbReference type="EMBL" id="RKLU01000004">
    <property type="protein sequence ID" value="TQQ79869.1"/>
    <property type="molecule type" value="Genomic_DNA"/>
</dbReference>
<dbReference type="InterPro" id="IPR018641">
    <property type="entry name" value="Trfase_1_rSAM/seldom-assoc"/>
</dbReference>
<accession>A0A8J8P8F6</accession>
<organism evidence="1 2">
    <name type="scientific">Halonotius terrestris</name>
    <dbReference type="NCBI Taxonomy" id="2487750"/>
    <lineage>
        <taxon>Archaea</taxon>
        <taxon>Methanobacteriati</taxon>
        <taxon>Methanobacteriota</taxon>
        <taxon>Stenosarchaea group</taxon>
        <taxon>Halobacteria</taxon>
        <taxon>Halobacteriales</taxon>
        <taxon>Haloferacaceae</taxon>
        <taxon>Halonotius</taxon>
    </lineage>
</organism>
<dbReference type="SUPFAM" id="SSF53448">
    <property type="entry name" value="Nucleotide-diphospho-sugar transferases"/>
    <property type="match status" value="1"/>
</dbReference>
<dbReference type="Gene3D" id="3.90.550.10">
    <property type="entry name" value="Spore Coat Polysaccharide Biosynthesis Protein SpsA, Chain A"/>
    <property type="match status" value="1"/>
</dbReference>
<protein>
    <submittedName>
        <fullName evidence="1">DUF2064 domain-containing protein</fullName>
    </submittedName>
</protein>
<sequence length="251" mass="27096">MTVIAALTPPPREGLVLPELPATSPLSTAEATDLYRAMLQDTFRAIDRSGAELLVNYPKSEQLPEAHQTDTEPVAELRALVAEAVDDTDDVRFEPQVGSSFSARAGNTATHLLRDEEANSVAVVRGTAPLLTRQLIDEAAMKLRTNEVVIGPTTEGRAYYAGFTEPIDFSEAFVGIEQQRLADRAADADLETAFLPLSSVVETGADLRTLVPQLRARFTAGRIVPEQTAAFVHEHGLAVVDGDDGPELMME</sequence>